<feature type="binding site" evidence="13">
    <location>
        <begin position="268"/>
        <end position="270"/>
    </location>
    <ligand>
        <name>substrate</name>
    </ligand>
</feature>
<dbReference type="InterPro" id="IPR036068">
    <property type="entry name" value="Nicotinate_pribotase-like_C"/>
</dbReference>
<proteinExistence type="inferred from homology"/>
<evidence type="ECO:0000256" key="4">
    <source>
        <dbReference type="ARBA" id="ARBA00011218"/>
    </source>
</evidence>
<comment type="caution">
    <text evidence="16">The sequence shown here is derived from an EMBL/GenBank/DDBJ whole genome shotgun (WGS) entry which is preliminary data.</text>
</comment>
<organism evidence="16 17">
    <name type="scientific">Dyella monticola</name>
    <dbReference type="NCBI Taxonomy" id="1927958"/>
    <lineage>
        <taxon>Bacteria</taxon>
        <taxon>Pseudomonadati</taxon>
        <taxon>Pseudomonadota</taxon>
        <taxon>Gammaproteobacteria</taxon>
        <taxon>Lysobacterales</taxon>
        <taxon>Rhodanobacteraceae</taxon>
        <taxon>Dyella</taxon>
    </lineage>
</organism>
<evidence type="ECO:0000259" key="15">
    <source>
        <dbReference type="Pfam" id="PF02749"/>
    </source>
</evidence>
<dbReference type="InterPro" id="IPR004393">
    <property type="entry name" value="NadC"/>
</dbReference>
<dbReference type="UniPathway" id="UPA00253">
    <property type="reaction ID" value="UER00331"/>
</dbReference>
<dbReference type="InterPro" id="IPR002638">
    <property type="entry name" value="Quinolinate_PRibosylTrfase_C"/>
</dbReference>
<keyword evidence="7 12" id="KW-0328">Glycosyltransferase</keyword>
<dbReference type="GO" id="GO:0009435">
    <property type="term" value="P:NAD+ biosynthetic process"/>
    <property type="evidence" value="ECO:0007669"/>
    <property type="project" value="UniProtKB-UniPathway"/>
</dbReference>
<dbReference type="PIRSF" id="PIRSF006250">
    <property type="entry name" value="NadC_ModD"/>
    <property type="match status" value="1"/>
</dbReference>
<feature type="binding site" evidence="13">
    <location>
        <position position="107"/>
    </location>
    <ligand>
        <name>substrate</name>
    </ligand>
</feature>
<comment type="catalytic activity">
    <reaction evidence="10">
        <text>nicotinate beta-D-ribonucleotide + CO2 + diphosphate = quinolinate + 5-phospho-alpha-D-ribose 1-diphosphate + 2 H(+)</text>
        <dbReference type="Rhea" id="RHEA:12733"/>
        <dbReference type="ChEBI" id="CHEBI:15378"/>
        <dbReference type="ChEBI" id="CHEBI:16526"/>
        <dbReference type="ChEBI" id="CHEBI:29959"/>
        <dbReference type="ChEBI" id="CHEBI:33019"/>
        <dbReference type="ChEBI" id="CHEBI:57502"/>
        <dbReference type="ChEBI" id="CHEBI:58017"/>
        <dbReference type="EC" id="2.4.2.19"/>
    </reaction>
</comment>
<dbReference type="SUPFAM" id="SSF54675">
    <property type="entry name" value="Nicotinate/Quinolinate PRTase N-terminal domain-like"/>
    <property type="match status" value="1"/>
</dbReference>
<dbReference type="GO" id="GO:0034213">
    <property type="term" value="P:quinolinate catabolic process"/>
    <property type="evidence" value="ECO:0007669"/>
    <property type="project" value="TreeGrafter"/>
</dbReference>
<evidence type="ECO:0000256" key="1">
    <source>
        <dbReference type="ARBA" id="ARBA00003237"/>
    </source>
</evidence>
<feature type="binding site" evidence="13">
    <location>
        <begin position="247"/>
        <end position="249"/>
    </location>
    <ligand>
        <name>substrate</name>
    </ligand>
</feature>
<keyword evidence="17" id="KW-1185">Reference proteome</keyword>
<dbReference type="PANTHER" id="PTHR32179">
    <property type="entry name" value="NICOTINATE-NUCLEOTIDE PYROPHOSPHORYLASE [CARBOXYLATING]"/>
    <property type="match status" value="1"/>
</dbReference>
<reference evidence="16 17" key="1">
    <citation type="submission" date="2018-07" db="EMBL/GenBank/DDBJ databases">
        <title>Dyella monticola sp. nov. and Dyella psychrodurans sp. nov. isolated from monsoon evergreen broad-leaved forest soil of Dinghu Mountain, China.</title>
        <authorList>
            <person name="Gao Z."/>
            <person name="Qiu L."/>
        </authorList>
    </citation>
    <scope>NUCLEOTIDE SEQUENCE [LARGE SCALE GENOMIC DNA]</scope>
    <source>
        <strain evidence="16 17">4G-K06</strain>
    </source>
</reference>
<feature type="binding site" evidence="13">
    <location>
        <position position="164"/>
    </location>
    <ligand>
        <name>substrate</name>
    </ligand>
</feature>
<evidence type="ECO:0000256" key="5">
    <source>
        <dbReference type="ARBA" id="ARBA00011944"/>
    </source>
</evidence>
<gene>
    <name evidence="16" type="primary">nadC</name>
    <name evidence="16" type="ORF">DWU98_00870</name>
</gene>
<keyword evidence="8 12" id="KW-0808">Transferase</keyword>
<dbReference type="RefSeq" id="WP_115493592.1">
    <property type="nucleotide sequence ID" value="NZ_QRBE01000001.1"/>
</dbReference>
<evidence type="ECO:0000256" key="8">
    <source>
        <dbReference type="ARBA" id="ARBA00022679"/>
    </source>
</evidence>
<name>A0A370X848_9GAMM</name>
<comment type="similarity">
    <text evidence="3 12">Belongs to the NadC/ModD family.</text>
</comment>
<dbReference type="CDD" id="cd01572">
    <property type="entry name" value="QPRTase"/>
    <property type="match status" value="1"/>
</dbReference>
<dbReference type="Proteomes" id="UP000254258">
    <property type="component" value="Unassembled WGS sequence"/>
</dbReference>
<dbReference type="FunFam" id="3.90.1170.20:FF:000001">
    <property type="entry name" value="Nicotinate-nucleotide diphosphorylase (Carboxylating)"/>
    <property type="match status" value="1"/>
</dbReference>
<dbReference type="GO" id="GO:0004514">
    <property type="term" value="F:nicotinate-nucleotide diphosphorylase (carboxylating) activity"/>
    <property type="evidence" value="ECO:0007669"/>
    <property type="project" value="UniProtKB-EC"/>
</dbReference>
<dbReference type="Pfam" id="PF02749">
    <property type="entry name" value="QRPTase_N"/>
    <property type="match status" value="1"/>
</dbReference>
<dbReference type="InterPro" id="IPR027277">
    <property type="entry name" value="NadC/ModD"/>
</dbReference>
<evidence type="ECO:0000259" key="14">
    <source>
        <dbReference type="Pfam" id="PF01729"/>
    </source>
</evidence>
<feature type="domain" description="Quinolinate phosphoribosyl transferase C-terminal" evidence="14">
    <location>
        <begin position="120"/>
        <end position="283"/>
    </location>
</feature>
<feature type="binding site" evidence="13">
    <location>
        <position position="174"/>
    </location>
    <ligand>
        <name>substrate</name>
    </ligand>
</feature>
<evidence type="ECO:0000256" key="13">
    <source>
        <dbReference type="PIRSR" id="PIRSR006250-1"/>
    </source>
</evidence>
<evidence type="ECO:0000256" key="12">
    <source>
        <dbReference type="PIRNR" id="PIRNR006250"/>
    </source>
</evidence>
<evidence type="ECO:0000256" key="10">
    <source>
        <dbReference type="ARBA" id="ARBA00047445"/>
    </source>
</evidence>
<dbReference type="SUPFAM" id="SSF51690">
    <property type="entry name" value="Nicotinate/Quinolinate PRTase C-terminal domain-like"/>
    <property type="match status" value="1"/>
</dbReference>
<comment type="function">
    <text evidence="1">Involved in the catabolism of quinolinic acid (QA).</text>
</comment>
<accession>A0A370X848</accession>
<dbReference type="NCBIfam" id="TIGR00078">
    <property type="entry name" value="nadC"/>
    <property type="match status" value="1"/>
</dbReference>
<evidence type="ECO:0000256" key="2">
    <source>
        <dbReference type="ARBA" id="ARBA00004893"/>
    </source>
</evidence>
<comment type="pathway">
    <text evidence="2">Cofactor biosynthesis; NAD(+) biosynthesis; nicotinate D-ribonucleotide from quinolinate: step 1/1.</text>
</comment>
<feature type="domain" description="Quinolinate phosphoribosyl transferase N-terminal" evidence="15">
    <location>
        <begin position="34"/>
        <end position="117"/>
    </location>
</feature>
<evidence type="ECO:0000256" key="6">
    <source>
        <dbReference type="ARBA" id="ARBA00022642"/>
    </source>
</evidence>
<keyword evidence="6" id="KW-0662">Pyridine nucleotide biosynthesis</keyword>
<dbReference type="InterPro" id="IPR037128">
    <property type="entry name" value="Quinolinate_PRibosylTase_N_sf"/>
</dbReference>
<evidence type="ECO:0000256" key="3">
    <source>
        <dbReference type="ARBA" id="ARBA00009400"/>
    </source>
</evidence>
<feature type="binding site" evidence="13">
    <location>
        <position position="203"/>
    </location>
    <ligand>
        <name>substrate</name>
    </ligand>
</feature>
<dbReference type="EC" id="2.4.2.19" evidence="5"/>
<dbReference type="EMBL" id="QRBE01000001">
    <property type="protein sequence ID" value="RDS84558.1"/>
    <property type="molecule type" value="Genomic_DNA"/>
</dbReference>
<feature type="binding site" evidence="13">
    <location>
        <begin position="140"/>
        <end position="142"/>
    </location>
    <ligand>
        <name>substrate</name>
    </ligand>
</feature>
<sequence>MSAPQAFRFAPPDPRLIDADVTRAFAEDIGHGDATASLLPADAQAFAALTCREEAVIAGIPWFDACVRKLDPHAQITWRVTDGDHVTPGAVVCEMHGNARALVTAERSALNFLQMLSGTATITATYVAAVAGTSTRVLDTRKTVPGLRLAQKYAVRCGGGHNHRIGLYDAILIKENHIIAAGSIPAAVQAARNLHPTLLLEVEVENLDELQQALDAGVDRIMLDNFTLPLMHQAVAQADGRVPLEISGNVELPTIADYARTGVDYISVGALTKNTRAIDLSLRLKVL</sequence>
<dbReference type="Pfam" id="PF01729">
    <property type="entry name" value="QRPTase_C"/>
    <property type="match status" value="1"/>
</dbReference>
<evidence type="ECO:0000256" key="9">
    <source>
        <dbReference type="ARBA" id="ARBA00033102"/>
    </source>
</evidence>
<dbReference type="InterPro" id="IPR013785">
    <property type="entry name" value="Aldolase_TIM"/>
</dbReference>
<dbReference type="InterPro" id="IPR022412">
    <property type="entry name" value="Quinolinate_PRibosylTrfase_N"/>
</dbReference>
<dbReference type="OrthoDB" id="9782546at2"/>
<dbReference type="Gene3D" id="3.20.20.70">
    <property type="entry name" value="Aldolase class I"/>
    <property type="match status" value="1"/>
</dbReference>
<dbReference type="AlphaFoldDB" id="A0A370X848"/>
<dbReference type="GO" id="GO:0005737">
    <property type="term" value="C:cytoplasm"/>
    <property type="evidence" value="ECO:0007669"/>
    <property type="project" value="TreeGrafter"/>
</dbReference>
<dbReference type="Gene3D" id="3.90.1170.20">
    <property type="entry name" value="Quinolinate phosphoribosyl transferase, N-terminal domain"/>
    <property type="match status" value="1"/>
</dbReference>
<dbReference type="PANTHER" id="PTHR32179:SF3">
    <property type="entry name" value="NICOTINATE-NUCLEOTIDE PYROPHOSPHORYLASE [CARBOXYLATING]"/>
    <property type="match status" value="1"/>
</dbReference>
<protein>
    <recommendedName>
        <fullName evidence="11">Probable nicotinate-nucleotide pyrophosphorylase [carboxylating]</fullName>
        <ecNumber evidence="5">2.4.2.19</ecNumber>
    </recommendedName>
    <alternativeName>
        <fullName evidence="9">Quinolinate phosphoribosyltransferase [decarboxylating]</fullName>
    </alternativeName>
</protein>
<evidence type="ECO:0000313" key="16">
    <source>
        <dbReference type="EMBL" id="RDS84558.1"/>
    </source>
</evidence>
<evidence type="ECO:0000313" key="17">
    <source>
        <dbReference type="Proteomes" id="UP000254258"/>
    </source>
</evidence>
<evidence type="ECO:0000256" key="11">
    <source>
        <dbReference type="ARBA" id="ARBA00069173"/>
    </source>
</evidence>
<comment type="subunit">
    <text evidence="4">Hexamer formed by 3 homodimers.</text>
</comment>
<dbReference type="FunFam" id="3.20.20.70:FF:000030">
    <property type="entry name" value="Nicotinate-nucleotide pyrophosphorylase, carboxylating"/>
    <property type="match status" value="1"/>
</dbReference>
<feature type="binding site" evidence="13">
    <location>
        <position position="224"/>
    </location>
    <ligand>
        <name>substrate</name>
    </ligand>
</feature>
<evidence type="ECO:0000256" key="7">
    <source>
        <dbReference type="ARBA" id="ARBA00022676"/>
    </source>
</evidence>